<dbReference type="RefSeq" id="WP_094238437.1">
    <property type="nucleotide sequence ID" value="NZ_CP022657.1"/>
</dbReference>
<dbReference type="Pfam" id="PF02195">
    <property type="entry name" value="ParB_N"/>
    <property type="match status" value="1"/>
</dbReference>
<evidence type="ECO:0000259" key="1">
    <source>
        <dbReference type="SMART" id="SM00470"/>
    </source>
</evidence>
<evidence type="ECO:0000313" key="3">
    <source>
        <dbReference type="Proteomes" id="UP000214688"/>
    </source>
</evidence>
<name>A0A223D6J7_9BACL</name>
<reference evidence="2 3" key="1">
    <citation type="journal article" date="2015" name="Int. J. Syst. Evol. Microbiol.">
        <title>Tumebacillus algifaecis sp. nov., isolated from decomposing algal scum.</title>
        <authorList>
            <person name="Wu Y.F."/>
            <person name="Zhang B."/>
            <person name="Xing P."/>
            <person name="Wu Q.L."/>
            <person name="Liu S.J."/>
        </authorList>
    </citation>
    <scope>NUCLEOTIDE SEQUENCE [LARGE SCALE GENOMIC DNA]</scope>
    <source>
        <strain evidence="2 3">THMBR28</strain>
    </source>
</reference>
<dbReference type="SUPFAM" id="SSF110849">
    <property type="entry name" value="ParB/Sulfiredoxin"/>
    <property type="match status" value="1"/>
</dbReference>
<dbReference type="InterPro" id="IPR036086">
    <property type="entry name" value="ParB/Sulfiredoxin_sf"/>
</dbReference>
<dbReference type="Gene3D" id="3.90.1530.10">
    <property type="entry name" value="Conserved hypothetical protein from pyrococcus furiosus pfu- 392566-001, ParB domain"/>
    <property type="match status" value="1"/>
</dbReference>
<protein>
    <submittedName>
        <fullName evidence="2">Transcriptional regulator</fullName>
    </submittedName>
</protein>
<dbReference type="EMBL" id="CP022657">
    <property type="protein sequence ID" value="ASS77219.1"/>
    <property type="molecule type" value="Genomic_DNA"/>
</dbReference>
<dbReference type="AlphaFoldDB" id="A0A223D6J7"/>
<dbReference type="CDD" id="cd16401">
    <property type="entry name" value="ParB_N_like_MT"/>
    <property type="match status" value="1"/>
</dbReference>
<dbReference type="SMART" id="SM00470">
    <property type="entry name" value="ParB"/>
    <property type="match status" value="1"/>
</dbReference>
<dbReference type="Proteomes" id="UP000214688">
    <property type="component" value="Chromosome"/>
</dbReference>
<accession>A0A223D6J7</accession>
<keyword evidence="3" id="KW-1185">Reference proteome</keyword>
<gene>
    <name evidence="2" type="ORF">CIG75_12830</name>
</gene>
<feature type="domain" description="ParB-like N-terminal" evidence="1">
    <location>
        <begin position="7"/>
        <end position="96"/>
    </location>
</feature>
<dbReference type="OrthoDB" id="9800801at2"/>
<organism evidence="2 3">
    <name type="scientific">Tumebacillus algifaecis</name>
    <dbReference type="NCBI Taxonomy" id="1214604"/>
    <lineage>
        <taxon>Bacteria</taxon>
        <taxon>Bacillati</taxon>
        <taxon>Bacillota</taxon>
        <taxon>Bacilli</taxon>
        <taxon>Bacillales</taxon>
        <taxon>Alicyclobacillaceae</taxon>
        <taxon>Tumebacillus</taxon>
    </lineage>
</organism>
<proteinExistence type="predicted"/>
<dbReference type="InterPro" id="IPR003115">
    <property type="entry name" value="ParB_N"/>
</dbReference>
<evidence type="ECO:0000313" key="2">
    <source>
        <dbReference type="EMBL" id="ASS77219.1"/>
    </source>
</evidence>
<dbReference type="KEGG" id="tab:CIG75_12830"/>
<sequence length="189" mass="20882">MKKLYIRTIPVEQINPAPYNPRRDLQPGDPEFEKLKRSMETYGYVDPLIWNKRTGNLVGGHQRFKVLVAAGATEVDVSVVDLDDSSEKALNITLNKVSGDWDDVKLASLLDELRGAGFEIALTGFNDTEADKLIAQFQFGEDDRAGDFENGEINLGSFDDDNFDCQCPRCGFSFNPKKPVTGDEGGGAE</sequence>